<feature type="short sequence motif" description="DGA/G" evidence="4">
    <location>
        <begin position="63"/>
        <end position="65"/>
    </location>
</feature>
<dbReference type="GO" id="GO:0016020">
    <property type="term" value="C:membrane"/>
    <property type="evidence" value="ECO:0007669"/>
    <property type="project" value="TreeGrafter"/>
</dbReference>
<dbReference type="Pfam" id="PF01734">
    <property type="entry name" value="Patatin"/>
    <property type="match status" value="1"/>
</dbReference>
<evidence type="ECO:0000256" key="1">
    <source>
        <dbReference type="ARBA" id="ARBA00022801"/>
    </source>
</evidence>
<evidence type="ECO:0000259" key="5">
    <source>
        <dbReference type="PROSITE" id="PS51635"/>
    </source>
</evidence>
<evidence type="ECO:0000313" key="7">
    <source>
        <dbReference type="Proteomes" id="UP000613401"/>
    </source>
</evidence>
<organism evidence="6 7">
    <name type="scientific">Colletotrichum gloeosporioides</name>
    <name type="common">Anthracnose fungus</name>
    <name type="synonym">Glomerella cingulata</name>
    <dbReference type="NCBI Taxonomy" id="474922"/>
    <lineage>
        <taxon>Eukaryota</taxon>
        <taxon>Fungi</taxon>
        <taxon>Dikarya</taxon>
        <taxon>Ascomycota</taxon>
        <taxon>Pezizomycotina</taxon>
        <taxon>Sordariomycetes</taxon>
        <taxon>Hypocreomycetidae</taxon>
        <taxon>Glomerellales</taxon>
        <taxon>Glomerellaceae</taxon>
        <taxon>Colletotrichum</taxon>
        <taxon>Colletotrichum gloeosporioides species complex</taxon>
    </lineage>
</organism>
<dbReference type="Proteomes" id="UP000613401">
    <property type="component" value="Unassembled WGS sequence"/>
</dbReference>
<evidence type="ECO:0000256" key="3">
    <source>
        <dbReference type="ARBA" id="ARBA00023098"/>
    </source>
</evidence>
<evidence type="ECO:0000256" key="2">
    <source>
        <dbReference type="ARBA" id="ARBA00022963"/>
    </source>
</evidence>
<keyword evidence="3" id="KW-0443">Lipid metabolism</keyword>
<accession>A0A8H4CHL5</accession>
<proteinExistence type="predicted"/>
<dbReference type="Gene3D" id="3.40.1090.10">
    <property type="entry name" value="Cytosolic phospholipase A2 catalytic domain"/>
    <property type="match status" value="1"/>
</dbReference>
<dbReference type="GeneID" id="69007681"/>
<keyword evidence="7" id="KW-1185">Reference proteome</keyword>
<reference evidence="6" key="1">
    <citation type="journal article" date="2020" name="Phytopathology">
        <title>Genome sequence and comparative analysis of Colletotrichum gloeosporioides isolated from Liriodendron leaves.</title>
        <authorList>
            <person name="Fu F.F."/>
            <person name="Hao Z."/>
            <person name="Wang P."/>
            <person name="Lu Y."/>
            <person name="Xue L.J."/>
            <person name="Wei G."/>
            <person name="Tian Y."/>
            <person name="Baishi H."/>
            <person name="Xu H."/>
            <person name="Shi J."/>
            <person name="Cheng T."/>
            <person name="Wang G."/>
            <person name="Yi Y."/>
            <person name="Chen J."/>
        </authorList>
    </citation>
    <scope>NUCLEOTIDE SEQUENCE</scope>
    <source>
        <strain evidence="6">Lc1</strain>
    </source>
</reference>
<keyword evidence="1" id="KW-0378">Hydrolase</keyword>
<dbReference type="RefSeq" id="XP_045263319.1">
    <property type="nucleotide sequence ID" value="XM_045400646.1"/>
</dbReference>
<gene>
    <name evidence="6" type="ORF">GCG54_00000509</name>
</gene>
<reference evidence="6" key="2">
    <citation type="submission" date="2020-03" db="EMBL/GenBank/DDBJ databases">
        <authorList>
            <person name="Fu F.-F."/>
            <person name="Chen J."/>
        </authorList>
    </citation>
    <scope>NUCLEOTIDE SEQUENCE</scope>
    <source>
        <strain evidence="6">Lc1</strain>
    </source>
</reference>
<dbReference type="PROSITE" id="PS51635">
    <property type="entry name" value="PNPLA"/>
    <property type="match status" value="1"/>
</dbReference>
<dbReference type="PANTHER" id="PTHR24185">
    <property type="entry name" value="CALCIUM-INDEPENDENT PHOSPHOLIPASE A2-GAMMA"/>
    <property type="match status" value="1"/>
</dbReference>
<comment type="caution">
    <text evidence="4">Lacks conserved residue(s) required for the propagation of feature annotation.</text>
</comment>
<name>A0A8H4CHL5_COLGL</name>
<dbReference type="EMBL" id="WVTB01000050">
    <property type="protein sequence ID" value="KAF3804160.1"/>
    <property type="molecule type" value="Genomic_DNA"/>
</dbReference>
<keyword evidence="2" id="KW-0442">Lipid degradation</keyword>
<dbReference type="PANTHER" id="PTHR24185:SF1">
    <property type="entry name" value="CALCIUM-INDEPENDENT PHOSPHOLIPASE A2-GAMMA"/>
    <property type="match status" value="1"/>
</dbReference>
<dbReference type="AlphaFoldDB" id="A0A8H4CHL5"/>
<dbReference type="GO" id="GO:0047499">
    <property type="term" value="F:calcium-independent phospholipase A2 activity"/>
    <property type="evidence" value="ECO:0007669"/>
    <property type="project" value="TreeGrafter"/>
</dbReference>
<dbReference type="GO" id="GO:0019369">
    <property type="term" value="P:arachidonate metabolic process"/>
    <property type="evidence" value="ECO:0007669"/>
    <property type="project" value="TreeGrafter"/>
</dbReference>
<evidence type="ECO:0000313" key="6">
    <source>
        <dbReference type="EMBL" id="KAF3804160.1"/>
    </source>
</evidence>
<dbReference type="SUPFAM" id="SSF52151">
    <property type="entry name" value="FabD/lysophospholipase-like"/>
    <property type="match status" value="1"/>
</dbReference>
<feature type="domain" description="PNPLA" evidence="5">
    <location>
        <begin position="1"/>
        <end position="76"/>
    </location>
</feature>
<dbReference type="GO" id="GO:0046486">
    <property type="term" value="P:glycerolipid metabolic process"/>
    <property type="evidence" value="ECO:0007669"/>
    <property type="project" value="UniProtKB-ARBA"/>
</dbReference>
<evidence type="ECO:0000256" key="4">
    <source>
        <dbReference type="PROSITE-ProRule" id="PRU01161"/>
    </source>
</evidence>
<dbReference type="GO" id="GO:0016042">
    <property type="term" value="P:lipid catabolic process"/>
    <property type="evidence" value="ECO:0007669"/>
    <property type="project" value="UniProtKB-KW"/>
</dbReference>
<protein>
    <recommendedName>
        <fullName evidence="5">PNPLA domain-containing protein</fullName>
    </recommendedName>
</protein>
<sequence>MADVKVEAHHIDKNPTKFRNWSAAKDPGFNCKIWEAARATSAAPQLFKRIFIGEQLRQLEFVDGALGCNNPIQQVIEEALNEFEANRDVGCILSIGTGMRRAGTFGRPRGYQRLIPKDLIGVLAKMATDSNEAADRMSERFRNYDRLYYRLNAGPEVGDVGLDEWALLGQVEASTAGWLRNKTISRQIDGIVDALRGHSSEVLPLGSVSNAHSACISDGW</sequence>
<dbReference type="InterPro" id="IPR016035">
    <property type="entry name" value="Acyl_Trfase/lysoPLipase"/>
</dbReference>
<comment type="caution">
    <text evidence="6">The sequence shown here is derived from an EMBL/GenBank/DDBJ whole genome shotgun (WGS) entry which is preliminary data.</text>
</comment>
<dbReference type="InterPro" id="IPR002641">
    <property type="entry name" value="PNPLA_dom"/>
</dbReference>